<dbReference type="Proteomes" id="UP001066276">
    <property type="component" value="Chromosome 3_1"/>
</dbReference>
<feature type="non-terminal residue" evidence="2">
    <location>
        <position position="1"/>
    </location>
</feature>
<dbReference type="AlphaFoldDB" id="A0AAV7UBJ2"/>
<evidence type="ECO:0000256" key="1">
    <source>
        <dbReference type="SAM" id="MobiDB-lite"/>
    </source>
</evidence>
<proteinExistence type="predicted"/>
<organism evidence="2 3">
    <name type="scientific">Pleurodeles waltl</name>
    <name type="common">Iberian ribbed newt</name>
    <dbReference type="NCBI Taxonomy" id="8319"/>
    <lineage>
        <taxon>Eukaryota</taxon>
        <taxon>Metazoa</taxon>
        <taxon>Chordata</taxon>
        <taxon>Craniata</taxon>
        <taxon>Vertebrata</taxon>
        <taxon>Euteleostomi</taxon>
        <taxon>Amphibia</taxon>
        <taxon>Batrachia</taxon>
        <taxon>Caudata</taxon>
        <taxon>Salamandroidea</taxon>
        <taxon>Salamandridae</taxon>
        <taxon>Pleurodelinae</taxon>
        <taxon>Pleurodeles</taxon>
    </lineage>
</organism>
<comment type="caution">
    <text evidence="2">The sequence shown here is derived from an EMBL/GenBank/DDBJ whole genome shotgun (WGS) entry which is preliminary data.</text>
</comment>
<feature type="region of interest" description="Disordered" evidence="1">
    <location>
        <begin position="48"/>
        <end position="70"/>
    </location>
</feature>
<dbReference type="EMBL" id="JANPWB010000005">
    <property type="protein sequence ID" value="KAJ1186469.1"/>
    <property type="molecule type" value="Genomic_DNA"/>
</dbReference>
<accession>A0AAV7UBJ2</accession>
<evidence type="ECO:0000313" key="3">
    <source>
        <dbReference type="Proteomes" id="UP001066276"/>
    </source>
</evidence>
<name>A0AAV7UBJ2_PLEWA</name>
<gene>
    <name evidence="2" type="ORF">NDU88_003250</name>
</gene>
<keyword evidence="3" id="KW-1185">Reference proteome</keyword>
<reference evidence="2" key="1">
    <citation type="journal article" date="2022" name="bioRxiv">
        <title>Sequencing and chromosome-scale assembly of the giantPleurodeles waltlgenome.</title>
        <authorList>
            <person name="Brown T."/>
            <person name="Elewa A."/>
            <person name="Iarovenko S."/>
            <person name="Subramanian E."/>
            <person name="Araus A.J."/>
            <person name="Petzold A."/>
            <person name="Susuki M."/>
            <person name="Suzuki K.-i.T."/>
            <person name="Hayashi T."/>
            <person name="Toyoda A."/>
            <person name="Oliveira C."/>
            <person name="Osipova E."/>
            <person name="Leigh N.D."/>
            <person name="Simon A."/>
            <person name="Yun M.H."/>
        </authorList>
    </citation>
    <scope>NUCLEOTIDE SEQUENCE</scope>
    <source>
        <strain evidence="2">20211129_DDA</strain>
        <tissue evidence="2">Liver</tissue>
    </source>
</reference>
<feature type="non-terminal residue" evidence="2">
    <location>
        <position position="70"/>
    </location>
</feature>
<protein>
    <submittedName>
        <fullName evidence="2">Uncharacterized protein</fullName>
    </submittedName>
</protein>
<sequence>EACKVTTGKSYVCLQLWSKPIKYRSSPQPVEARRLRGRSSCMQASMGFGKSTPFSPHNGDLKLGSHKLLH</sequence>
<evidence type="ECO:0000313" key="2">
    <source>
        <dbReference type="EMBL" id="KAJ1186469.1"/>
    </source>
</evidence>